<dbReference type="EMBL" id="JYDL01000766">
    <property type="protein sequence ID" value="KRX12126.1"/>
    <property type="molecule type" value="Genomic_DNA"/>
</dbReference>
<evidence type="ECO:0000313" key="1">
    <source>
        <dbReference type="EMBL" id="KRX12126.1"/>
    </source>
</evidence>
<organism evidence="1 2">
    <name type="scientific">Trichinella nelsoni</name>
    <dbReference type="NCBI Taxonomy" id="6336"/>
    <lineage>
        <taxon>Eukaryota</taxon>
        <taxon>Metazoa</taxon>
        <taxon>Ecdysozoa</taxon>
        <taxon>Nematoda</taxon>
        <taxon>Enoplea</taxon>
        <taxon>Dorylaimia</taxon>
        <taxon>Trichinellida</taxon>
        <taxon>Trichinellidae</taxon>
        <taxon>Trichinella</taxon>
    </lineage>
</organism>
<dbReference type="OrthoDB" id="5920249at2759"/>
<proteinExistence type="predicted"/>
<name>A0A0V0RCB3_9BILA</name>
<reference evidence="1 2" key="1">
    <citation type="submission" date="2015-01" db="EMBL/GenBank/DDBJ databases">
        <title>Evolution of Trichinella species and genotypes.</title>
        <authorList>
            <person name="Korhonen P.K."/>
            <person name="Edoardo P."/>
            <person name="Giuseppe L.R."/>
            <person name="Gasser R.B."/>
        </authorList>
    </citation>
    <scope>NUCLEOTIDE SEQUENCE [LARGE SCALE GENOMIC DNA]</scope>
    <source>
        <strain evidence="1">ISS37</strain>
    </source>
</reference>
<dbReference type="AlphaFoldDB" id="A0A0V0RCB3"/>
<evidence type="ECO:0000313" key="2">
    <source>
        <dbReference type="Proteomes" id="UP000054630"/>
    </source>
</evidence>
<accession>A0A0V0RCB3</accession>
<keyword evidence="2" id="KW-1185">Reference proteome</keyword>
<comment type="caution">
    <text evidence="1">The sequence shown here is derived from an EMBL/GenBank/DDBJ whole genome shotgun (WGS) entry which is preliminary data.</text>
</comment>
<protein>
    <submittedName>
        <fullName evidence="1">Uncharacterized protein</fullName>
    </submittedName>
</protein>
<sequence length="67" mass="7874">MEHKYSFLVVSRWKALYKETPVEFIPGEGKQRRGIPEKRNEMFSVTPGSILMVSVCQTERETDFIYC</sequence>
<gene>
    <name evidence="1" type="ORF">T07_1383</name>
</gene>
<dbReference type="Proteomes" id="UP000054630">
    <property type="component" value="Unassembled WGS sequence"/>
</dbReference>